<accession>A0ABR5W0Z1</accession>
<organism evidence="1 2">
    <name type="scientific">Vibrio cidicii</name>
    <dbReference type="NCBI Taxonomy" id="1763883"/>
    <lineage>
        <taxon>Bacteria</taxon>
        <taxon>Pseudomonadati</taxon>
        <taxon>Pseudomonadota</taxon>
        <taxon>Gammaproteobacteria</taxon>
        <taxon>Vibrionales</taxon>
        <taxon>Vibrionaceae</taxon>
        <taxon>Vibrio</taxon>
    </lineage>
</organism>
<dbReference type="EMBL" id="LOBP01000145">
    <property type="protein sequence ID" value="KYN85733.1"/>
    <property type="molecule type" value="Genomic_DNA"/>
</dbReference>
<sequence length="79" mass="9623">MVKYYLKYLVSYKFLTKRDKKDNSLGVYFLLKYRATFVPLPTSRSDRSIAYCLMYDGLYCQFEGKKKVWMLKVPWIRQK</sequence>
<reference evidence="1 2" key="1">
    <citation type="submission" date="2015-12" db="EMBL/GenBank/DDBJ databases">
        <authorList>
            <person name="Tarr C.L."/>
            <person name="Gladney L.M."/>
        </authorList>
    </citation>
    <scope>NUCLEOTIDE SEQUENCE [LARGE SCALE GENOMIC DNA]</scope>
    <source>
        <strain evidence="1 2">1048-83</strain>
    </source>
</reference>
<evidence type="ECO:0000313" key="2">
    <source>
        <dbReference type="Proteomes" id="UP000075609"/>
    </source>
</evidence>
<gene>
    <name evidence="1" type="ORF">ATY35_15655</name>
</gene>
<comment type="caution">
    <text evidence="1">The sequence shown here is derived from an EMBL/GenBank/DDBJ whole genome shotgun (WGS) entry which is preliminary data.</text>
</comment>
<dbReference type="Proteomes" id="UP000075609">
    <property type="component" value="Unassembled WGS sequence"/>
</dbReference>
<name>A0ABR5W0Z1_9VIBR</name>
<evidence type="ECO:0000313" key="1">
    <source>
        <dbReference type="EMBL" id="KYN85733.1"/>
    </source>
</evidence>
<protein>
    <submittedName>
        <fullName evidence="1">Uncharacterized protein</fullName>
    </submittedName>
</protein>
<proteinExistence type="predicted"/>
<keyword evidence="2" id="KW-1185">Reference proteome</keyword>